<evidence type="ECO:0000256" key="5">
    <source>
        <dbReference type="ARBA" id="ARBA00022723"/>
    </source>
</evidence>
<gene>
    <name evidence="10" type="primary">gpmI</name>
    <name evidence="16" type="ORF">SAMN04488503_0300</name>
</gene>
<comment type="function">
    <text evidence="10">Catalyzes the interconversion of 2-phosphoglycerate and 3-phosphoglycerate.</text>
</comment>
<evidence type="ECO:0000256" key="2">
    <source>
        <dbReference type="ARBA" id="ARBA00004798"/>
    </source>
</evidence>
<feature type="domain" description="Metalloenzyme" evidence="14">
    <location>
        <begin position="6"/>
        <end position="497"/>
    </location>
</feature>
<comment type="subunit">
    <text evidence="10">Monomer.</text>
</comment>
<dbReference type="SUPFAM" id="SSF64158">
    <property type="entry name" value="2,3-Bisphosphoglycerate-independent phosphoglycerate mutase, substrate-binding domain"/>
    <property type="match status" value="1"/>
</dbReference>
<dbReference type="PIRSF" id="PIRSF001492">
    <property type="entry name" value="IPGAM"/>
    <property type="match status" value="1"/>
</dbReference>
<evidence type="ECO:0000256" key="9">
    <source>
        <dbReference type="ARBA" id="ARBA00071648"/>
    </source>
</evidence>
<feature type="binding site" evidence="10 13">
    <location>
        <position position="443"/>
    </location>
    <ligand>
        <name>Mn(2+)</name>
        <dbReference type="ChEBI" id="CHEBI:29035"/>
        <label>2</label>
    </ligand>
</feature>
<dbReference type="Proteomes" id="UP000198324">
    <property type="component" value="Unassembled WGS sequence"/>
</dbReference>
<dbReference type="Gene3D" id="3.40.1450.10">
    <property type="entry name" value="BPG-independent phosphoglycerate mutase, domain B"/>
    <property type="match status" value="1"/>
</dbReference>
<protein>
    <recommendedName>
        <fullName evidence="9 10">2,3-bisphosphoglycerate-independent phosphoglycerate mutase</fullName>
        <shortName evidence="10">BPG-independent PGAM</shortName>
        <shortName evidence="10">Phosphoglyceromutase</shortName>
        <shortName evidence="10">iPGM</shortName>
        <ecNumber evidence="4 10">5.4.2.12</ecNumber>
    </recommendedName>
</protein>
<evidence type="ECO:0000313" key="16">
    <source>
        <dbReference type="EMBL" id="SNR60522.1"/>
    </source>
</evidence>
<keyword evidence="7 10" id="KW-0464">Manganese</keyword>
<evidence type="ECO:0000256" key="1">
    <source>
        <dbReference type="ARBA" id="ARBA00000370"/>
    </source>
</evidence>
<feature type="binding site" evidence="10 12">
    <location>
        <position position="335"/>
    </location>
    <ligand>
        <name>substrate</name>
    </ligand>
</feature>
<reference evidence="16 17" key="1">
    <citation type="submission" date="2017-06" db="EMBL/GenBank/DDBJ databases">
        <authorList>
            <person name="Kim H.J."/>
            <person name="Triplett B.A."/>
        </authorList>
    </citation>
    <scope>NUCLEOTIDE SEQUENCE [LARGE SCALE GENOMIC DNA]</scope>
    <source>
        <strain evidence="16 17">DSM 13116</strain>
    </source>
</reference>
<feature type="binding site" evidence="10 12">
    <location>
        <position position="191"/>
    </location>
    <ligand>
        <name>substrate</name>
    </ligand>
</feature>
<keyword evidence="6 10" id="KW-0324">Glycolysis</keyword>
<dbReference type="NCBIfam" id="TIGR01307">
    <property type="entry name" value="pgm_bpd_ind"/>
    <property type="match status" value="1"/>
</dbReference>
<feature type="binding site" evidence="10 13">
    <location>
        <position position="460"/>
    </location>
    <ligand>
        <name>Mn(2+)</name>
        <dbReference type="ChEBI" id="CHEBI:29035"/>
        <label>1</label>
    </ligand>
</feature>
<dbReference type="GO" id="GO:0005829">
    <property type="term" value="C:cytosol"/>
    <property type="evidence" value="ECO:0007669"/>
    <property type="project" value="TreeGrafter"/>
</dbReference>
<evidence type="ECO:0000313" key="17">
    <source>
        <dbReference type="Proteomes" id="UP000198324"/>
    </source>
</evidence>
<dbReference type="Pfam" id="PF01676">
    <property type="entry name" value="Metalloenzyme"/>
    <property type="match status" value="1"/>
</dbReference>
<evidence type="ECO:0000256" key="12">
    <source>
        <dbReference type="PIRSR" id="PIRSR001492-2"/>
    </source>
</evidence>
<dbReference type="UniPathway" id="UPA00109">
    <property type="reaction ID" value="UER00186"/>
</dbReference>
<comment type="pathway">
    <text evidence="2 10">Carbohydrate degradation; glycolysis; pyruvate from D-glyceraldehyde 3-phosphate: step 3/5.</text>
</comment>
<feature type="binding site" evidence="10 13">
    <location>
        <position position="12"/>
    </location>
    <ligand>
        <name>Mn(2+)</name>
        <dbReference type="ChEBI" id="CHEBI:29035"/>
        <label>2</label>
    </ligand>
</feature>
<feature type="domain" description="BPG-independent PGAM N-terminal" evidence="15">
    <location>
        <begin position="82"/>
        <end position="298"/>
    </location>
</feature>
<organism evidence="16 17">
    <name type="scientific">Humidesulfovibrio mexicanus</name>
    <dbReference type="NCBI Taxonomy" id="147047"/>
    <lineage>
        <taxon>Bacteria</taxon>
        <taxon>Pseudomonadati</taxon>
        <taxon>Thermodesulfobacteriota</taxon>
        <taxon>Desulfovibrionia</taxon>
        <taxon>Desulfovibrionales</taxon>
        <taxon>Desulfovibrionaceae</taxon>
        <taxon>Humidesulfovibrio</taxon>
    </lineage>
</organism>
<dbReference type="InterPro" id="IPR006124">
    <property type="entry name" value="Metalloenzyme"/>
</dbReference>
<dbReference type="HAMAP" id="MF_01038">
    <property type="entry name" value="GpmI"/>
    <property type="match status" value="1"/>
</dbReference>
<dbReference type="EC" id="5.4.2.12" evidence="4 10"/>
<feature type="active site" description="Phosphoserine intermediate" evidence="10 11">
    <location>
        <position position="62"/>
    </location>
</feature>
<evidence type="ECO:0000256" key="13">
    <source>
        <dbReference type="PIRSR" id="PIRSR001492-3"/>
    </source>
</evidence>
<evidence type="ECO:0000256" key="10">
    <source>
        <dbReference type="HAMAP-Rule" id="MF_01038"/>
    </source>
</evidence>
<feature type="binding site" evidence="10 12">
    <location>
        <position position="185"/>
    </location>
    <ligand>
        <name>substrate</name>
    </ligand>
</feature>
<evidence type="ECO:0000256" key="3">
    <source>
        <dbReference type="ARBA" id="ARBA00008819"/>
    </source>
</evidence>
<dbReference type="RefSeq" id="WP_089270991.1">
    <property type="nucleotide sequence ID" value="NZ_FZOC01000001.1"/>
</dbReference>
<keyword evidence="17" id="KW-1185">Reference proteome</keyword>
<evidence type="ECO:0000259" key="15">
    <source>
        <dbReference type="Pfam" id="PF06415"/>
    </source>
</evidence>
<dbReference type="CDD" id="cd16010">
    <property type="entry name" value="iPGM"/>
    <property type="match status" value="1"/>
</dbReference>
<feature type="binding site" evidence="10 13">
    <location>
        <position position="401"/>
    </location>
    <ligand>
        <name>Mn(2+)</name>
        <dbReference type="ChEBI" id="CHEBI:29035"/>
        <label>1</label>
    </ligand>
</feature>
<evidence type="ECO:0000256" key="4">
    <source>
        <dbReference type="ARBA" id="ARBA00012026"/>
    </source>
</evidence>
<dbReference type="InterPro" id="IPR005995">
    <property type="entry name" value="Pgm_bpd_ind"/>
</dbReference>
<accession>A0A238XPB7</accession>
<evidence type="ECO:0000259" key="14">
    <source>
        <dbReference type="Pfam" id="PF01676"/>
    </source>
</evidence>
<dbReference type="GO" id="GO:0006096">
    <property type="term" value="P:glycolytic process"/>
    <property type="evidence" value="ECO:0007669"/>
    <property type="project" value="UniProtKB-UniRule"/>
</dbReference>
<feature type="binding site" evidence="10 13">
    <location>
        <position position="62"/>
    </location>
    <ligand>
        <name>Mn(2+)</name>
        <dbReference type="ChEBI" id="CHEBI:29035"/>
        <label>2</label>
    </ligand>
</feature>
<dbReference type="Gene3D" id="3.40.720.10">
    <property type="entry name" value="Alkaline Phosphatase, subunit A"/>
    <property type="match status" value="1"/>
</dbReference>
<dbReference type="EMBL" id="FZOC01000001">
    <property type="protein sequence ID" value="SNR60522.1"/>
    <property type="molecule type" value="Genomic_DNA"/>
</dbReference>
<comment type="similarity">
    <text evidence="3 10">Belongs to the BPG-independent phosphoglycerate mutase family.</text>
</comment>
<evidence type="ECO:0000256" key="11">
    <source>
        <dbReference type="PIRSR" id="PIRSR001492-1"/>
    </source>
</evidence>
<dbReference type="OrthoDB" id="9800863at2"/>
<dbReference type="GO" id="GO:0004619">
    <property type="term" value="F:phosphoglycerate mutase activity"/>
    <property type="evidence" value="ECO:0007669"/>
    <property type="project" value="UniProtKB-UniRule"/>
</dbReference>
<feature type="binding site" evidence="10 12">
    <location>
        <begin position="261"/>
        <end position="264"/>
    </location>
    <ligand>
        <name>substrate</name>
    </ligand>
</feature>
<evidence type="ECO:0000256" key="6">
    <source>
        <dbReference type="ARBA" id="ARBA00023152"/>
    </source>
</evidence>
<dbReference type="AlphaFoldDB" id="A0A238XPB7"/>
<dbReference type="GO" id="GO:0006007">
    <property type="term" value="P:glucose catabolic process"/>
    <property type="evidence" value="ECO:0007669"/>
    <property type="project" value="InterPro"/>
</dbReference>
<feature type="binding site" evidence="10 12">
    <location>
        <begin position="153"/>
        <end position="154"/>
    </location>
    <ligand>
        <name>substrate</name>
    </ligand>
</feature>
<comment type="cofactor">
    <cofactor evidence="10">
        <name>Mn(2+)</name>
        <dbReference type="ChEBI" id="CHEBI:29035"/>
    </cofactor>
    <text evidence="10">Binds 2 manganese ions per subunit.</text>
</comment>
<dbReference type="SUPFAM" id="SSF53649">
    <property type="entry name" value="Alkaline phosphatase-like"/>
    <property type="match status" value="1"/>
</dbReference>
<evidence type="ECO:0000256" key="8">
    <source>
        <dbReference type="ARBA" id="ARBA00023235"/>
    </source>
</evidence>
<feature type="binding site" evidence="10 13">
    <location>
        <position position="405"/>
    </location>
    <ligand>
        <name>Mn(2+)</name>
        <dbReference type="ChEBI" id="CHEBI:29035"/>
        <label>1</label>
    </ligand>
</feature>
<name>A0A238XPB7_9BACT</name>
<feature type="binding site" evidence="10 12">
    <location>
        <position position="123"/>
    </location>
    <ligand>
        <name>substrate</name>
    </ligand>
</feature>
<dbReference type="PANTHER" id="PTHR31637">
    <property type="entry name" value="2,3-BISPHOSPHOGLYCERATE-INDEPENDENT PHOSPHOGLYCERATE MUTASE"/>
    <property type="match status" value="1"/>
</dbReference>
<sequence length="512" mass="54424">MSAIPTLLLILDGFGIAPGGPGNAVSLAKTPNLDRLFDRYPHTSLACSGRAVGLPDGFMGNSEVGHMNIGAGRIVYQDMTRIDIAIENGEFAANPVLLDLCAKAKAGSGRLHFMGLVSDGGVHSHQNHIHALLALAKAQGVREVFVHAFLDGRDTSPSSGGGYVRALEAKLNAIGVGRIATITGRYYAMDRDKHFERNEPAYAALASGQGVAVHSATEAIRQAYAAGETDEFVKPRIVVDQANAPIGTIGDGDALFFFNFRADRARQLCRAFFEQDFKEFSRPTVPALSAFATMTRYESGFPMPVAFGPQSMEGFLGQVASEKGLRQLRIAETEKYAHVTYFLNCGVEEPLPGEERALIPSPRDVATYDLKPQMSAREVTQALLERRGAFDLCVCNLANLDMVGHTGVISAAVAACEVVDECVGRLVDAFLADGGQVFLTADHGNAEEMLDATGGPQTAHSTNPVPLLHADPSGGRNLRPGKLGDIAPTILATLGLDQPAAMTGECLFANKA</sequence>
<comment type="catalytic activity">
    <reaction evidence="1 10">
        <text>(2R)-2-phosphoglycerate = (2R)-3-phosphoglycerate</text>
        <dbReference type="Rhea" id="RHEA:15901"/>
        <dbReference type="ChEBI" id="CHEBI:58272"/>
        <dbReference type="ChEBI" id="CHEBI:58289"/>
        <dbReference type="EC" id="5.4.2.12"/>
    </reaction>
</comment>
<dbReference type="InterPro" id="IPR017850">
    <property type="entry name" value="Alkaline_phosphatase_core_sf"/>
</dbReference>
<keyword evidence="8 10" id="KW-0413">Isomerase</keyword>
<evidence type="ECO:0000256" key="7">
    <source>
        <dbReference type="ARBA" id="ARBA00023211"/>
    </source>
</evidence>
<dbReference type="PANTHER" id="PTHR31637:SF0">
    <property type="entry name" value="2,3-BISPHOSPHOGLYCERATE-INDEPENDENT PHOSPHOGLYCERATE MUTASE"/>
    <property type="match status" value="1"/>
</dbReference>
<dbReference type="InterPro" id="IPR036646">
    <property type="entry name" value="PGAM_B_sf"/>
</dbReference>
<feature type="binding site" evidence="10 13">
    <location>
        <position position="442"/>
    </location>
    <ligand>
        <name>Mn(2+)</name>
        <dbReference type="ChEBI" id="CHEBI:29035"/>
        <label>2</label>
    </ligand>
</feature>
<dbReference type="Pfam" id="PF06415">
    <property type="entry name" value="iPGM_N"/>
    <property type="match status" value="1"/>
</dbReference>
<proteinExistence type="inferred from homology"/>
<dbReference type="InterPro" id="IPR011258">
    <property type="entry name" value="BPG-indep_PGM_N"/>
</dbReference>
<dbReference type="FunFam" id="3.40.1450.10:FF:000001">
    <property type="entry name" value="2,3-bisphosphoglycerate-independent phosphoglycerate mutase"/>
    <property type="match status" value="1"/>
</dbReference>
<dbReference type="GO" id="GO:0030145">
    <property type="term" value="F:manganese ion binding"/>
    <property type="evidence" value="ECO:0007669"/>
    <property type="project" value="UniProtKB-UniRule"/>
</dbReference>
<keyword evidence="5 10" id="KW-0479">Metal-binding</keyword>